<sequence>MNPNSGNRHNSLPSTLGKSVLMMQIISIALLFGAVNITMILVAMAMTRENAAIKTDLEPLVIIVFGFAILAAAVSIVLPSLLLRSADQHAAAAAKLRDDANHPTIDPEAPLTEPEALMLARYQTSHIVGAALMEGPALLAAVAFFITSNAFFLAIAVLMILFLAMRVATQSKVSTWMEQAIRHAA</sequence>
<feature type="transmembrane region" description="Helical" evidence="1">
    <location>
        <begin position="57"/>
        <end position="78"/>
    </location>
</feature>
<protein>
    <submittedName>
        <fullName evidence="2">Uncharacterized protein</fullName>
    </submittedName>
</protein>
<dbReference type="KEGG" id="ruv:EC9_41170"/>
<reference evidence="2 3" key="1">
    <citation type="submission" date="2019-02" db="EMBL/GenBank/DDBJ databases">
        <title>Deep-cultivation of Planctomycetes and their phenomic and genomic characterization uncovers novel biology.</title>
        <authorList>
            <person name="Wiegand S."/>
            <person name="Jogler M."/>
            <person name="Boedeker C."/>
            <person name="Pinto D."/>
            <person name="Vollmers J."/>
            <person name="Rivas-Marin E."/>
            <person name="Kohn T."/>
            <person name="Peeters S.H."/>
            <person name="Heuer A."/>
            <person name="Rast P."/>
            <person name="Oberbeckmann S."/>
            <person name="Bunk B."/>
            <person name="Jeske O."/>
            <person name="Meyerdierks A."/>
            <person name="Storesund J.E."/>
            <person name="Kallscheuer N."/>
            <person name="Luecker S."/>
            <person name="Lage O.M."/>
            <person name="Pohl T."/>
            <person name="Merkel B.J."/>
            <person name="Hornburger P."/>
            <person name="Mueller R.-W."/>
            <person name="Bruemmer F."/>
            <person name="Labrenz M."/>
            <person name="Spormann A.M."/>
            <person name="Op den Camp H."/>
            <person name="Overmann J."/>
            <person name="Amann R."/>
            <person name="Jetten M.S.M."/>
            <person name="Mascher T."/>
            <person name="Medema M.H."/>
            <person name="Devos D.P."/>
            <person name="Kaster A.-K."/>
            <person name="Ovreas L."/>
            <person name="Rohde M."/>
            <person name="Galperin M.Y."/>
            <person name="Jogler C."/>
        </authorList>
    </citation>
    <scope>NUCLEOTIDE SEQUENCE [LARGE SCALE GENOMIC DNA]</scope>
    <source>
        <strain evidence="2 3">EC9</strain>
    </source>
</reference>
<keyword evidence="3" id="KW-1185">Reference proteome</keyword>
<proteinExistence type="predicted"/>
<gene>
    <name evidence="2" type="ORF">EC9_41170</name>
</gene>
<evidence type="ECO:0000256" key="1">
    <source>
        <dbReference type="SAM" id="Phobius"/>
    </source>
</evidence>
<feature type="transmembrane region" description="Helical" evidence="1">
    <location>
        <begin position="138"/>
        <end position="164"/>
    </location>
</feature>
<keyword evidence="1" id="KW-0812">Transmembrane</keyword>
<dbReference type="EMBL" id="CP036261">
    <property type="protein sequence ID" value="QDS89915.1"/>
    <property type="molecule type" value="Genomic_DNA"/>
</dbReference>
<dbReference type="RefSeq" id="WP_145347848.1">
    <property type="nucleotide sequence ID" value="NZ_CP036261.1"/>
</dbReference>
<evidence type="ECO:0000313" key="2">
    <source>
        <dbReference type="EMBL" id="QDS89915.1"/>
    </source>
</evidence>
<organism evidence="2 3">
    <name type="scientific">Rosistilla ulvae</name>
    <dbReference type="NCBI Taxonomy" id="1930277"/>
    <lineage>
        <taxon>Bacteria</taxon>
        <taxon>Pseudomonadati</taxon>
        <taxon>Planctomycetota</taxon>
        <taxon>Planctomycetia</taxon>
        <taxon>Pirellulales</taxon>
        <taxon>Pirellulaceae</taxon>
        <taxon>Rosistilla</taxon>
    </lineage>
</organism>
<dbReference type="Proteomes" id="UP000319557">
    <property type="component" value="Chromosome"/>
</dbReference>
<accession>A0A517M4X3</accession>
<evidence type="ECO:0000313" key="3">
    <source>
        <dbReference type="Proteomes" id="UP000319557"/>
    </source>
</evidence>
<feature type="transmembrane region" description="Helical" evidence="1">
    <location>
        <begin position="20"/>
        <end position="45"/>
    </location>
</feature>
<dbReference type="OrthoDB" id="274465at2"/>
<dbReference type="AlphaFoldDB" id="A0A517M4X3"/>
<keyword evidence="1" id="KW-0472">Membrane</keyword>
<name>A0A517M4X3_9BACT</name>
<keyword evidence="1" id="KW-1133">Transmembrane helix</keyword>